<dbReference type="Gene3D" id="3.30.110.40">
    <property type="entry name" value="TusA-like domain"/>
    <property type="match status" value="1"/>
</dbReference>
<dbReference type="EMBL" id="JACIGI010000041">
    <property type="protein sequence ID" value="MBB4287571.1"/>
    <property type="molecule type" value="Genomic_DNA"/>
</dbReference>
<dbReference type="InterPro" id="IPR036868">
    <property type="entry name" value="TusA-like_sf"/>
</dbReference>
<name>A0A7W6S292_9PROT</name>
<dbReference type="RefSeq" id="WP_184437452.1">
    <property type="nucleotide sequence ID" value="NZ_JACIGI010000041.1"/>
</dbReference>
<gene>
    <name evidence="2" type="ORF">GGD88_003321</name>
</gene>
<dbReference type="PROSITE" id="PS01148">
    <property type="entry name" value="UPF0033"/>
    <property type="match status" value="1"/>
</dbReference>
<keyword evidence="3" id="KW-1185">Reference proteome</keyword>
<evidence type="ECO:0000259" key="1">
    <source>
        <dbReference type="PROSITE" id="PS01148"/>
    </source>
</evidence>
<evidence type="ECO:0000313" key="3">
    <source>
        <dbReference type="Proteomes" id="UP000555728"/>
    </source>
</evidence>
<feature type="domain" description="UPF0033" evidence="1">
    <location>
        <begin position="6"/>
        <end position="30"/>
    </location>
</feature>
<sequence>MSDHAIDITGDICPFTFVKTKLLVERMRVGETATVRLKGLEPLKNVPRSLTEHGQAILSLEPENGEGPDGVHRLILRKMT</sequence>
<organism evidence="2 3">
    <name type="scientific">Roseospira goensis</name>
    <dbReference type="NCBI Taxonomy" id="391922"/>
    <lineage>
        <taxon>Bacteria</taxon>
        <taxon>Pseudomonadati</taxon>
        <taxon>Pseudomonadota</taxon>
        <taxon>Alphaproteobacteria</taxon>
        <taxon>Rhodospirillales</taxon>
        <taxon>Rhodospirillaceae</taxon>
        <taxon>Roseospira</taxon>
    </lineage>
</organism>
<keyword evidence="2" id="KW-0808">Transferase</keyword>
<dbReference type="CDD" id="cd00291">
    <property type="entry name" value="SirA_YedF_YeeD"/>
    <property type="match status" value="1"/>
</dbReference>
<dbReference type="InterPro" id="IPR001455">
    <property type="entry name" value="TusA-like"/>
</dbReference>
<dbReference type="AlphaFoldDB" id="A0A7W6S292"/>
<evidence type="ECO:0000313" key="2">
    <source>
        <dbReference type="EMBL" id="MBB4287571.1"/>
    </source>
</evidence>
<dbReference type="SUPFAM" id="SSF64307">
    <property type="entry name" value="SirA-like"/>
    <property type="match status" value="1"/>
</dbReference>
<dbReference type="Proteomes" id="UP000555728">
    <property type="component" value="Unassembled WGS sequence"/>
</dbReference>
<proteinExistence type="predicted"/>
<dbReference type="Pfam" id="PF01206">
    <property type="entry name" value="TusA"/>
    <property type="match status" value="1"/>
</dbReference>
<comment type="caution">
    <text evidence="2">The sequence shown here is derived from an EMBL/GenBank/DDBJ whole genome shotgun (WGS) entry which is preliminary data.</text>
</comment>
<dbReference type="GO" id="GO:0016740">
    <property type="term" value="F:transferase activity"/>
    <property type="evidence" value="ECO:0007669"/>
    <property type="project" value="UniProtKB-KW"/>
</dbReference>
<reference evidence="2 3" key="1">
    <citation type="submission" date="2020-08" db="EMBL/GenBank/DDBJ databases">
        <title>Genome sequencing of Purple Non-Sulfur Bacteria from various extreme environments.</title>
        <authorList>
            <person name="Mayer M."/>
        </authorList>
    </citation>
    <scope>NUCLEOTIDE SEQUENCE [LARGE SCALE GENOMIC DNA]</scope>
    <source>
        <strain evidence="2 3">JA135</strain>
    </source>
</reference>
<accession>A0A7W6S292</accession>
<protein>
    <submittedName>
        <fullName evidence="2">TusA-related sulfurtransferase</fullName>
    </submittedName>
</protein>